<evidence type="ECO:0000313" key="4">
    <source>
        <dbReference type="Proteomes" id="UP000317550"/>
    </source>
</evidence>
<gene>
    <name evidence="3" type="ORF">FNU76_00830</name>
</gene>
<dbReference type="GO" id="GO:0052689">
    <property type="term" value="F:carboxylic ester hydrolase activity"/>
    <property type="evidence" value="ECO:0007669"/>
    <property type="project" value="TreeGrafter"/>
</dbReference>
<dbReference type="Proteomes" id="UP000317550">
    <property type="component" value="Chromosome"/>
</dbReference>
<sequence length="272" mass="30614">MPTQKAALHFSHANSFTAESYRQFLGHFQADYDVGYVNMLGHDPRYPVSDGWPNLVAESLAYIEQRYTEPVIAVGHSLGGFLSFMCALERPELFRAVVLLDSPIFGRPVSSMLWLGKRLGYIERLTPGRGTLNRRRDWADVEEAYRHFHERGMFRGFDPSCLRDYVEAGTEPSGAGVSLKFRPQVEYDIYCAIPHTFPAQRGRLRVPTGFIGGSDSNYVRSSDLKHMRQHFGIVLEQFAGGHHFPFEQPAKAAEAVKAMIGRLLNPSHPAAI</sequence>
<accession>A0A516SA43</accession>
<dbReference type="Pfam" id="PF12697">
    <property type="entry name" value="Abhydrolase_6"/>
    <property type="match status" value="1"/>
</dbReference>
<evidence type="ECO:0000259" key="2">
    <source>
        <dbReference type="Pfam" id="PF12697"/>
    </source>
</evidence>
<dbReference type="OrthoDB" id="63519at2"/>
<dbReference type="Gene3D" id="3.40.50.1820">
    <property type="entry name" value="alpha/beta hydrolase"/>
    <property type="match status" value="1"/>
</dbReference>
<feature type="domain" description="AB hydrolase-1" evidence="2">
    <location>
        <begin position="12"/>
        <end position="254"/>
    </location>
</feature>
<dbReference type="PANTHER" id="PTHR46118:SF4">
    <property type="entry name" value="PROTEIN ABHD11"/>
    <property type="match status" value="1"/>
</dbReference>
<name>A0A516SA43_9NEIS</name>
<evidence type="ECO:0000313" key="3">
    <source>
        <dbReference type="EMBL" id="QDQ25007.1"/>
    </source>
</evidence>
<keyword evidence="1 3" id="KW-0378">Hydrolase</keyword>
<dbReference type="InterPro" id="IPR000073">
    <property type="entry name" value="AB_hydrolase_1"/>
</dbReference>
<dbReference type="AlphaFoldDB" id="A0A516SA43"/>
<dbReference type="InterPro" id="IPR029058">
    <property type="entry name" value="AB_hydrolase_fold"/>
</dbReference>
<dbReference type="EMBL" id="CP041730">
    <property type="protein sequence ID" value="QDQ25007.1"/>
    <property type="molecule type" value="Genomic_DNA"/>
</dbReference>
<reference evidence="4" key="1">
    <citation type="submission" date="2019-07" db="EMBL/GenBank/DDBJ databases">
        <title>Chitinimonas sp. nov., isolated from Ny-Alesund, arctica soil.</title>
        <authorList>
            <person name="Xu Q."/>
            <person name="Peng F."/>
        </authorList>
    </citation>
    <scope>NUCLEOTIDE SEQUENCE [LARGE SCALE GENOMIC DNA]</scope>
    <source>
        <strain evidence="4">R3-44</strain>
    </source>
</reference>
<organism evidence="3 4">
    <name type="scientific">Chitinimonas arctica</name>
    <dbReference type="NCBI Taxonomy" id="2594795"/>
    <lineage>
        <taxon>Bacteria</taxon>
        <taxon>Pseudomonadati</taxon>
        <taxon>Pseudomonadota</taxon>
        <taxon>Betaproteobacteria</taxon>
        <taxon>Neisseriales</taxon>
        <taxon>Chitinibacteraceae</taxon>
        <taxon>Chitinimonas</taxon>
    </lineage>
</organism>
<proteinExistence type="predicted"/>
<protein>
    <submittedName>
        <fullName evidence="3">Alpha/beta hydrolase</fullName>
    </submittedName>
</protein>
<keyword evidence="4" id="KW-1185">Reference proteome</keyword>
<dbReference type="PANTHER" id="PTHR46118">
    <property type="entry name" value="PROTEIN ABHD11"/>
    <property type="match status" value="1"/>
</dbReference>
<evidence type="ECO:0000256" key="1">
    <source>
        <dbReference type="ARBA" id="ARBA00022801"/>
    </source>
</evidence>
<dbReference type="RefSeq" id="WP_143855932.1">
    <property type="nucleotide sequence ID" value="NZ_CP041730.1"/>
</dbReference>
<dbReference type="KEGG" id="cari:FNU76_00830"/>
<dbReference type="SUPFAM" id="SSF53474">
    <property type="entry name" value="alpha/beta-Hydrolases"/>
    <property type="match status" value="1"/>
</dbReference>